<keyword evidence="2" id="KW-1185">Reference proteome</keyword>
<dbReference type="Proteomes" id="UP000504634">
    <property type="component" value="Unplaced"/>
</dbReference>
<evidence type="ECO:0000313" key="2">
    <source>
        <dbReference type="Proteomes" id="UP000504634"/>
    </source>
</evidence>
<sequence>MNTTKRFTNKNQCEDAKDTLRKYLKQTPTVTRLHMVKKSKSTSYLSIGEYPNYDLKENANVKTKPELNAAWQLAEYTTIHSSDSSESLEMIPTFDNIKPGPKKFTNKPTIAPLRKKGVKTGKAVMPSSPKNRLAHLLKKSPPCINFNNIIMVDAKTFASKRHKKSTVKTPKRLYGGLEATDTRFHVGPPSEKMPPPPSQPLIKRIRSSTRTYCVPLCSPPTVILGMGTEYSYRMHQQRALHHQFLQKKQQQQYQHLMQTRRTRRSRTPLPPPQRPLQLYRVPTEPYLKGNVRYCGNYYYV</sequence>
<proteinExistence type="predicted"/>
<organism evidence="2 3">
    <name type="scientific">Drosophila lebanonensis</name>
    <name type="common">Fruit fly</name>
    <name type="synonym">Scaptodrosophila lebanonensis</name>
    <dbReference type="NCBI Taxonomy" id="7225"/>
    <lineage>
        <taxon>Eukaryota</taxon>
        <taxon>Metazoa</taxon>
        <taxon>Ecdysozoa</taxon>
        <taxon>Arthropoda</taxon>
        <taxon>Hexapoda</taxon>
        <taxon>Insecta</taxon>
        <taxon>Pterygota</taxon>
        <taxon>Neoptera</taxon>
        <taxon>Endopterygota</taxon>
        <taxon>Diptera</taxon>
        <taxon>Brachycera</taxon>
        <taxon>Muscomorpha</taxon>
        <taxon>Ephydroidea</taxon>
        <taxon>Drosophilidae</taxon>
        <taxon>Scaptodrosophila</taxon>
    </lineage>
</organism>
<dbReference type="RefSeq" id="XP_030388018.1">
    <property type="nucleotide sequence ID" value="XM_030532158.1"/>
</dbReference>
<feature type="region of interest" description="Disordered" evidence="1">
    <location>
        <begin position="252"/>
        <end position="276"/>
    </location>
</feature>
<reference evidence="3" key="1">
    <citation type="submission" date="2025-08" db="UniProtKB">
        <authorList>
            <consortium name="RefSeq"/>
        </authorList>
    </citation>
    <scope>IDENTIFICATION</scope>
    <source>
        <strain evidence="3">11010-0011.00</strain>
        <tissue evidence="3">Whole body</tissue>
    </source>
</reference>
<evidence type="ECO:0000313" key="3">
    <source>
        <dbReference type="RefSeq" id="XP_030388018.1"/>
    </source>
</evidence>
<dbReference type="AlphaFoldDB" id="A0A6J2UKM1"/>
<evidence type="ECO:0000256" key="1">
    <source>
        <dbReference type="SAM" id="MobiDB-lite"/>
    </source>
</evidence>
<protein>
    <submittedName>
        <fullName evidence="3">Uncharacterized protein LOC115634448</fullName>
    </submittedName>
</protein>
<dbReference type="GeneID" id="115634448"/>
<name>A0A6J2UKM1_DROLE</name>
<accession>A0A6J2UKM1</accession>
<gene>
    <name evidence="3" type="primary">LOC115634448</name>
</gene>